<dbReference type="PANTHER" id="PTHR30518:SF2">
    <property type="entry name" value="ENDOLYTIC MUREIN TRANSGLYCOSYLASE"/>
    <property type="match status" value="1"/>
</dbReference>
<dbReference type="STRING" id="1236976.JCM16418_834"/>
<dbReference type="GO" id="GO:0008932">
    <property type="term" value="F:lytic endotransglycosylase activity"/>
    <property type="evidence" value="ECO:0007669"/>
    <property type="project" value="UniProtKB-UniRule"/>
</dbReference>
<evidence type="ECO:0000256" key="5">
    <source>
        <dbReference type="ARBA" id="ARBA00023239"/>
    </source>
</evidence>
<keyword evidence="1 7" id="KW-1003">Cell membrane</keyword>
<evidence type="ECO:0000256" key="7">
    <source>
        <dbReference type="HAMAP-Rule" id="MF_02065"/>
    </source>
</evidence>
<dbReference type="CDD" id="cd08010">
    <property type="entry name" value="MltG_like"/>
    <property type="match status" value="1"/>
</dbReference>
<evidence type="ECO:0000256" key="6">
    <source>
        <dbReference type="ARBA" id="ARBA00023316"/>
    </source>
</evidence>
<dbReference type="EC" id="4.2.2.29" evidence="7"/>
<evidence type="ECO:0000313" key="9">
    <source>
        <dbReference type="Proteomes" id="UP000019364"/>
    </source>
</evidence>
<protein>
    <recommendedName>
        <fullName evidence="7">Endolytic murein transglycosylase</fullName>
        <ecNumber evidence="7">4.2.2.29</ecNumber>
    </recommendedName>
    <alternativeName>
        <fullName evidence="7">Peptidoglycan lytic transglycosylase</fullName>
    </alternativeName>
    <alternativeName>
        <fullName evidence="7">Peptidoglycan polymerization terminase</fullName>
    </alternativeName>
</protein>
<comment type="function">
    <text evidence="7">Functions as a peptidoglycan terminase that cleaves nascent peptidoglycan strands endolytically to terminate their elongation.</text>
</comment>
<keyword evidence="3 7" id="KW-1133">Transmembrane helix</keyword>
<name>W7YQH5_9BACL</name>
<comment type="similarity">
    <text evidence="7">Belongs to the transglycosylase MltG family.</text>
</comment>
<feature type="transmembrane region" description="Helical" evidence="7">
    <location>
        <begin position="7"/>
        <end position="27"/>
    </location>
</feature>
<keyword evidence="5 7" id="KW-0456">Lyase</keyword>
<keyword evidence="9" id="KW-1185">Reference proteome</keyword>
<dbReference type="OrthoDB" id="9814591at2"/>
<sequence>MKALAKITIILLIIIVLIGGGGAYYIWNGMQPPAASAQPVKFTIDKGMGTSKIAEVLHDEGLIKNELIFKVYLKLKNQGSKFKAGVYEAKPGEDFEGLIAKLNNGDVVKAEMIRFTIPEGYTVEQIAEKVSEAEGLKSDTFLKLADKAQSTDTQAFKNIPNSQELKHHLEGYLFPDTYEFKKGTSEQEILDRMVEQTQNKLDEIPDLEQKLKDRGLTLHELLTVASLVEREVVVDQERSLVAGVIYNRLDQDKNLEIDATVQYSLDKPKERLFYKDLKIKSPYNTYLNAGLPPGPICSPSLASVEAALNPKASEYLYYVTKKDGSQEHLFAKTYQEHLNNIKKSKTTSK</sequence>
<dbReference type="GO" id="GO:0071555">
    <property type="term" value="P:cell wall organization"/>
    <property type="evidence" value="ECO:0007669"/>
    <property type="project" value="UniProtKB-KW"/>
</dbReference>
<comment type="subcellular location">
    <subcellularLocation>
        <location evidence="7">Cell membrane</location>
        <topology evidence="7">Single-pass membrane protein</topology>
    </subcellularLocation>
</comment>
<dbReference type="RefSeq" id="WP_036646386.1">
    <property type="nucleotide sequence ID" value="NZ_BAVZ01000002.1"/>
</dbReference>
<dbReference type="EMBL" id="BAVZ01000002">
    <property type="protein sequence ID" value="GAF06851.1"/>
    <property type="molecule type" value="Genomic_DNA"/>
</dbReference>
<dbReference type="NCBIfam" id="TIGR00247">
    <property type="entry name" value="endolytic transglycosylase MltG"/>
    <property type="match status" value="1"/>
</dbReference>
<dbReference type="Pfam" id="PF02618">
    <property type="entry name" value="YceG"/>
    <property type="match status" value="1"/>
</dbReference>
<dbReference type="Gene3D" id="3.30.1490.480">
    <property type="entry name" value="Endolytic murein transglycosylase"/>
    <property type="match status" value="2"/>
</dbReference>
<evidence type="ECO:0000256" key="4">
    <source>
        <dbReference type="ARBA" id="ARBA00023136"/>
    </source>
</evidence>
<dbReference type="InterPro" id="IPR003770">
    <property type="entry name" value="MLTG-like"/>
</dbReference>
<dbReference type="Gene3D" id="3.30.160.60">
    <property type="entry name" value="Classic Zinc Finger"/>
    <property type="match status" value="1"/>
</dbReference>
<reference evidence="8 9" key="1">
    <citation type="journal article" date="2014" name="Genome Announc.">
        <title>Draft Genome Sequence of Paenibacillus pini JCM 16418T, Isolated from the Rhizosphere of Pine Tree.</title>
        <authorList>
            <person name="Yuki M."/>
            <person name="Oshima K."/>
            <person name="Suda W."/>
            <person name="Oshida Y."/>
            <person name="Kitamura K."/>
            <person name="Iida Y."/>
            <person name="Hattori M."/>
            <person name="Ohkuma M."/>
        </authorList>
    </citation>
    <scope>NUCLEOTIDE SEQUENCE [LARGE SCALE GENOMIC DNA]</scope>
    <source>
        <strain evidence="8 9">JCM 16418</strain>
    </source>
</reference>
<gene>
    <name evidence="7" type="primary">mltG</name>
    <name evidence="8" type="ORF">JCM16418_834</name>
</gene>
<dbReference type="AlphaFoldDB" id="W7YQH5"/>
<feature type="site" description="Important for catalytic activity" evidence="7">
    <location>
        <position position="231"/>
    </location>
</feature>
<dbReference type="HAMAP" id="MF_02065">
    <property type="entry name" value="MltG"/>
    <property type="match status" value="1"/>
</dbReference>
<dbReference type="eggNOG" id="COG1559">
    <property type="taxonomic scope" value="Bacteria"/>
</dbReference>
<organism evidence="8 9">
    <name type="scientific">Paenibacillus pini JCM 16418</name>
    <dbReference type="NCBI Taxonomy" id="1236976"/>
    <lineage>
        <taxon>Bacteria</taxon>
        <taxon>Bacillati</taxon>
        <taxon>Bacillota</taxon>
        <taxon>Bacilli</taxon>
        <taxon>Bacillales</taxon>
        <taxon>Paenibacillaceae</taxon>
        <taxon>Paenibacillus</taxon>
    </lineage>
</organism>
<proteinExistence type="inferred from homology"/>
<evidence type="ECO:0000313" key="8">
    <source>
        <dbReference type="EMBL" id="GAF06851.1"/>
    </source>
</evidence>
<accession>W7YQH5</accession>
<comment type="catalytic activity">
    <reaction evidence="7">
        <text>a peptidoglycan chain = a peptidoglycan chain with N-acetyl-1,6-anhydromuramyl-[peptide] at the reducing end + a peptidoglycan chain with N-acetylglucosamine at the non-reducing end.</text>
        <dbReference type="EC" id="4.2.2.29"/>
    </reaction>
</comment>
<evidence type="ECO:0000256" key="2">
    <source>
        <dbReference type="ARBA" id="ARBA00022692"/>
    </source>
</evidence>
<keyword evidence="6 7" id="KW-0961">Cell wall biogenesis/degradation</keyword>
<dbReference type="GO" id="GO:0005886">
    <property type="term" value="C:plasma membrane"/>
    <property type="evidence" value="ECO:0007669"/>
    <property type="project" value="UniProtKB-SubCell"/>
</dbReference>
<dbReference type="GO" id="GO:0009252">
    <property type="term" value="P:peptidoglycan biosynthetic process"/>
    <property type="evidence" value="ECO:0007669"/>
    <property type="project" value="UniProtKB-UniRule"/>
</dbReference>
<keyword evidence="4 7" id="KW-0472">Membrane</keyword>
<dbReference type="PANTHER" id="PTHR30518">
    <property type="entry name" value="ENDOLYTIC MUREIN TRANSGLYCOSYLASE"/>
    <property type="match status" value="1"/>
</dbReference>
<comment type="caution">
    <text evidence="8">The sequence shown here is derived from an EMBL/GenBank/DDBJ whole genome shotgun (WGS) entry which is preliminary data.</text>
</comment>
<evidence type="ECO:0000256" key="3">
    <source>
        <dbReference type="ARBA" id="ARBA00022989"/>
    </source>
</evidence>
<dbReference type="Proteomes" id="UP000019364">
    <property type="component" value="Unassembled WGS sequence"/>
</dbReference>
<evidence type="ECO:0000256" key="1">
    <source>
        <dbReference type="ARBA" id="ARBA00022475"/>
    </source>
</evidence>
<keyword evidence="2 7" id="KW-0812">Transmembrane</keyword>